<organism evidence="3 4">
    <name type="scientific">Tabrizicola soli</name>
    <dbReference type="NCBI Taxonomy" id="2185115"/>
    <lineage>
        <taxon>Bacteria</taxon>
        <taxon>Pseudomonadati</taxon>
        <taxon>Pseudomonadota</taxon>
        <taxon>Alphaproteobacteria</taxon>
        <taxon>Rhodobacterales</taxon>
        <taxon>Paracoccaceae</taxon>
        <taxon>Tabrizicola</taxon>
    </lineage>
</organism>
<dbReference type="InterPro" id="IPR004380">
    <property type="entry name" value="Asp_race"/>
</dbReference>
<dbReference type="RefSeq" id="WP_197643027.1">
    <property type="nucleotide sequence ID" value="NZ_JAEACP010000007.1"/>
</dbReference>
<dbReference type="EMBL" id="JBHRSM010000024">
    <property type="protein sequence ID" value="MFC3087096.1"/>
    <property type="molecule type" value="Genomic_DNA"/>
</dbReference>
<accession>A0ABV7DVD8</accession>
<dbReference type="PANTHER" id="PTHR21198">
    <property type="entry name" value="GLUTAMATE RACEMASE"/>
    <property type="match status" value="1"/>
</dbReference>
<keyword evidence="2" id="KW-0413">Isomerase</keyword>
<dbReference type="NCBIfam" id="TIGR00035">
    <property type="entry name" value="asp_race"/>
    <property type="match status" value="1"/>
</dbReference>
<reference evidence="4" key="1">
    <citation type="journal article" date="2019" name="Int. J. Syst. Evol. Microbiol.">
        <title>The Global Catalogue of Microorganisms (GCM) 10K type strain sequencing project: providing services to taxonomists for standard genome sequencing and annotation.</title>
        <authorList>
            <consortium name="The Broad Institute Genomics Platform"/>
            <consortium name="The Broad Institute Genome Sequencing Center for Infectious Disease"/>
            <person name="Wu L."/>
            <person name="Ma J."/>
        </authorList>
    </citation>
    <scope>NUCLEOTIDE SEQUENCE [LARGE SCALE GENOMIC DNA]</scope>
    <source>
        <strain evidence="4">KCTC 62102</strain>
    </source>
</reference>
<gene>
    <name evidence="3" type="ORF">ACFOD6_13675</name>
</gene>
<evidence type="ECO:0000313" key="4">
    <source>
        <dbReference type="Proteomes" id="UP001595445"/>
    </source>
</evidence>
<evidence type="ECO:0000256" key="1">
    <source>
        <dbReference type="ARBA" id="ARBA00007847"/>
    </source>
</evidence>
<dbReference type="Proteomes" id="UP001595445">
    <property type="component" value="Unassembled WGS sequence"/>
</dbReference>
<protein>
    <submittedName>
        <fullName evidence="3">Aspartate/glutamate racemase family protein</fullName>
    </submittedName>
</protein>
<evidence type="ECO:0000256" key="2">
    <source>
        <dbReference type="ARBA" id="ARBA00023235"/>
    </source>
</evidence>
<name>A0ABV7DVD8_9RHOB</name>
<comment type="caution">
    <text evidence="3">The sequence shown here is derived from an EMBL/GenBank/DDBJ whole genome shotgun (WGS) entry which is preliminary data.</text>
</comment>
<dbReference type="InterPro" id="IPR001920">
    <property type="entry name" value="Asp/Glu_race"/>
</dbReference>
<evidence type="ECO:0000313" key="3">
    <source>
        <dbReference type="EMBL" id="MFC3087096.1"/>
    </source>
</evidence>
<dbReference type="Pfam" id="PF01177">
    <property type="entry name" value="Asp_Glu_race"/>
    <property type="match status" value="1"/>
</dbReference>
<dbReference type="PANTHER" id="PTHR21198:SF7">
    <property type="entry name" value="ASPARTATE-GLUTAMATE RACEMASE FAMILY"/>
    <property type="match status" value="1"/>
</dbReference>
<dbReference type="Gene3D" id="3.40.50.1860">
    <property type="match status" value="2"/>
</dbReference>
<comment type="similarity">
    <text evidence="1">Belongs to the aspartate/glutamate racemases family.</text>
</comment>
<sequence length="243" mass="25282">MSPRRVGILGGMGPQATVLLMDRLIAAVPARDDADHIPLVVDQNPQVPSRMRFLVDGRGEDPAPTLAAMARRLEGAGAEALAMPCNTAHHFADAIRAASGLPFLDMVAASVARARGLAGGGPVGILGSPALRRIGVFDRACAGAGPTLLWPPDEAALREAIAAIKAGGNHDAPRATLRAASEELAQRGAMVQLIACTEFSLVPDPTAPNVIPLDTLDILVKLIRDFAMDDKPATSADSNRRAT</sequence>
<proteinExistence type="inferred from homology"/>
<dbReference type="InterPro" id="IPR015942">
    <property type="entry name" value="Asp/Glu/hydantoin_racemase"/>
</dbReference>
<keyword evidence="4" id="KW-1185">Reference proteome</keyword>
<dbReference type="SUPFAM" id="SSF53681">
    <property type="entry name" value="Aspartate/glutamate racemase"/>
    <property type="match status" value="2"/>
</dbReference>